<dbReference type="Proteomes" id="UP000193986">
    <property type="component" value="Unassembled WGS sequence"/>
</dbReference>
<name>A0A1Y2BFZ8_9TREE</name>
<feature type="coiled-coil region" evidence="1">
    <location>
        <begin position="6"/>
        <end position="68"/>
    </location>
</feature>
<sequence>MAFFGSDGLENTNKQLTKQLASKNAELAFMKNERDTRARELSEAKRTIEVLEARNEGFELERERWESLKDGKSGPVEVRISISVLRCFHWTERPMDFVGPQFPFHQSCLISTPIQPSSLTLTYNH</sequence>
<evidence type="ECO:0000313" key="2">
    <source>
        <dbReference type="EMBL" id="ORY33490.1"/>
    </source>
</evidence>
<accession>A0A1Y2BFZ8</accession>
<reference evidence="2 3" key="1">
    <citation type="submission" date="2016-07" db="EMBL/GenBank/DDBJ databases">
        <title>Pervasive Adenine N6-methylation of Active Genes in Fungi.</title>
        <authorList>
            <consortium name="DOE Joint Genome Institute"/>
            <person name="Mondo S.J."/>
            <person name="Dannebaum R.O."/>
            <person name="Kuo R.C."/>
            <person name="Labutti K."/>
            <person name="Haridas S."/>
            <person name="Kuo A."/>
            <person name="Salamov A."/>
            <person name="Ahrendt S.R."/>
            <person name="Lipzen A."/>
            <person name="Sullivan W."/>
            <person name="Andreopoulos W.B."/>
            <person name="Clum A."/>
            <person name="Lindquist E."/>
            <person name="Daum C."/>
            <person name="Ramamoorthy G.K."/>
            <person name="Gryganskyi A."/>
            <person name="Culley D."/>
            <person name="Magnuson J.K."/>
            <person name="James T.Y."/>
            <person name="O'Malley M.A."/>
            <person name="Stajich J.E."/>
            <person name="Spatafora J.W."/>
            <person name="Visel A."/>
            <person name="Grigoriev I.V."/>
        </authorList>
    </citation>
    <scope>NUCLEOTIDE SEQUENCE [LARGE SCALE GENOMIC DNA]</scope>
    <source>
        <strain evidence="2 3">68-887.2</strain>
    </source>
</reference>
<evidence type="ECO:0000313" key="3">
    <source>
        <dbReference type="Proteomes" id="UP000193986"/>
    </source>
</evidence>
<comment type="caution">
    <text evidence="2">The sequence shown here is derived from an EMBL/GenBank/DDBJ whole genome shotgun (WGS) entry which is preliminary data.</text>
</comment>
<dbReference type="EMBL" id="MCFC01000006">
    <property type="protein sequence ID" value="ORY33490.1"/>
    <property type="molecule type" value="Genomic_DNA"/>
</dbReference>
<proteinExistence type="predicted"/>
<keyword evidence="3" id="KW-1185">Reference proteome</keyword>
<protein>
    <submittedName>
        <fullName evidence="2">Uncharacterized protein</fullName>
    </submittedName>
</protein>
<gene>
    <name evidence="2" type="ORF">BCR39DRAFT_303530</name>
</gene>
<organism evidence="2 3">
    <name type="scientific">Naematelia encephala</name>
    <dbReference type="NCBI Taxonomy" id="71784"/>
    <lineage>
        <taxon>Eukaryota</taxon>
        <taxon>Fungi</taxon>
        <taxon>Dikarya</taxon>
        <taxon>Basidiomycota</taxon>
        <taxon>Agaricomycotina</taxon>
        <taxon>Tremellomycetes</taxon>
        <taxon>Tremellales</taxon>
        <taxon>Naemateliaceae</taxon>
        <taxon>Naematelia</taxon>
    </lineage>
</organism>
<dbReference type="InParanoid" id="A0A1Y2BFZ8"/>
<keyword evidence="1" id="KW-0175">Coiled coil</keyword>
<dbReference type="AlphaFoldDB" id="A0A1Y2BFZ8"/>
<evidence type="ECO:0000256" key="1">
    <source>
        <dbReference type="SAM" id="Coils"/>
    </source>
</evidence>